<dbReference type="RefSeq" id="WP_022628474.1">
    <property type="nucleotide sequence ID" value="NZ_ATAE01000031.1"/>
</dbReference>
<name>U6SNA9_9BACI</name>
<dbReference type="AlphaFoldDB" id="U6SNA9"/>
<accession>U6SNA9</accession>
<keyword evidence="2" id="KW-1185">Reference proteome</keyword>
<comment type="caution">
    <text evidence="1">The sequence shown here is derived from an EMBL/GenBank/DDBJ whole genome shotgun (WGS) entry which is preliminary data.</text>
</comment>
<sequence length="53" mass="6109">MSMQQGAKTVDELLEKIRPLAKEMLEFSDCYNAVKEIEIRLDDEDGEFLITSD</sequence>
<gene>
    <name evidence="1" type="ORF">A33I_14215</name>
</gene>
<organism evidence="1 2">
    <name type="scientific">Alkalihalophilus marmarensis DSM 21297</name>
    <dbReference type="NCBI Taxonomy" id="1188261"/>
    <lineage>
        <taxon>Bacteria</taxon>
        <taxon>Bacillati</taxon>
        <taxon>Bacillota</taxon>
        <taxon>Bacilli</taxon>
        <taxon>Bacillales</taxon>
        <taxon>Bacillaceae</taxon>
        <taxon>Alkalihalophilus</taxon>
    </lineage>
</organism>
<evidence type="ECO:0000313" key="1">
    <source>
        <dbReference type="EMBL" id="ERN52842.1"/>
    </source>
</evidence>
<evidence type="ECO:0000313" key="2">
    <source>
        <dbReference type="Proteomes" id="UP000017170"/>
    </source>
</evidence>
<dbReference type="Proteomes" id="UP000017170">
    <property type="component" value="Unassembled WGS sequence"/>
</dbReference>
<reference evidence="1 2" key="1">
    <citation type="journal article" date="2013" name="Genome Announc.">
        <title>Genome Sequence of the Extreme Obligate Alkaliphile Bacillus marmarensis Strain DSM 21297.</title>
        <authorList>
            <person name="Wernick D.G."/>
            <person name="Choi K.Y."/>
            <person name="Tat C.A."/>
            <person name="Lafontaine Rivera J.G."/>
            <person name="Liao J.C."/>
        </authorList>
    </citation>
    <scope>NUCLEOTIDE SEQUENCE [LARGE SCALE GENOMIC DNA]</scope>
    <source>
        <strain evidence="1 2">DSM 21297</strain>
    </source>
</reference>
<protein>
    <submittedName>
        <fullName evidence="1">Uncharacterized protein</fullName>
    </submittedName>
</protein>
<dbReference type="EMBL" id="ATAE01000031">
    <property type="protein sequence ID" value="ERN52842.1"/>
    <property type="molecule type" value="Genomic_DNA"/>
</dbReference>
<dbReference type="PATRIC" id="fig|1188261.3.peg.2268"/>
<proteinExistence type="predicted"/>